<evidence type="ECO:0000259" key="7">
    <source>
        <dbReference type="Pfam" id="PF01918"/>
    </source>
</evidence>
<dbReference type="PIRSF" id="PIRSF028732">
    <property type="entry name" value="Alba"/>
    <property type="match status" value="1"/>
</dbReference>
<comment type="similarity">
    <text evidence="1 5">Belongs to the histone-like Alba family.</text>
</comment>
<accession>A0A133V0B2</accession>
<dbReference type="AlphaFoldDB" id="A0A133V0B2"/>
<evidence type="ECO:0000256" key="6">
    <source>
        <dbReference type="SAM" id="MobiDB-lite"/>
    </source>
</evidence>
<name>A0A133V0B2_9EURY</name>
<organism evidence="8 9">
    <name type="scientific">candidate division MSBL1 archaeon SCGC-AAA259O05</name>
    <dbReference type="NCBI Taxonomy" id="1698271"/>
    <lineage>
        <taxon>Archaea</taxon>
        <taxon>Methanobacteriati</taxon>
        <taxon>Methanobacteriota</taxon>
        <taxon>candidate division MSBL1</taxon>
    </lineage>
</organism>
<comment type="subcellular location">
    <subcellularLocation>
        <location evidence="5">Cytoplasm</location>
    </subcellularLocation>
    <subcellularLocation>
        <location evidence="5">Chromosome</location>
    </subcellularLocation>
</comment>
<gene>
    <name evidence="5" type="primary">albA</name>
    <name evidence="8" type="ORF">AKJ41_04740</name>
</gene>
<feature type="domain" description="DNA/RNA-binding protein Alba-like" evidence="7">
    <location>
        <begin position="5"/>
        <end position="67"/>
    </location>
</feature>
<reference evidence="8 9" key="1">
    <citation type="journal article" date="2016" name="Sci. Rep.">
        <title>Metabolic traits of an uncultured archaeal lineage -MSBL1- from brine pools of the Red Sea.</title>
        <authorList>
            <person name="Mwirichia R."/>
            <person name="Alam I."/>
            <person name="Rashid M."/>
            <person name="Vinu M."/>
            <person name="Ba-Alawi W."/>
            <person name="Anthony Kamau A."/>
            <person name="Kamanda Ngugi D."/>
            <person name="Goker M."/>
            <person name="Klenk H.P."/>
            <person name="Bajic V."/>
            <person name="Stingl U."/>
        </authorList>
    </citation>
    <scope>NUCLEOTIDE SEQUENCE [LARGE SCALE GENOMIC DNA]</scope>
    <source>
        <strain evidence="8">SCGC-AAA259O05</strain>
    </source>
</reference>
<evidence type="ECO:0000256" key="4">
    <source>
        <dbReference type="ARBA" id="ARBA00023125"/>
    </source>
</evidence>
<dbReference type="SUPFAM" id="SSF82704">
    <property type="entry name" value="AlbA-like"/>
    <property type="match status" value="1"/>
</dbReference>
<dbReference type="GO" id="GO:0005737">
    <property type="term" value="C:cytoplasm"/>
    <property type="evidence" value="ECO:0007669"/>
    <property type="project" value="UniProtKB-SubCell"/>
</dbReference>
<comment type="function">
    <text evidence="5">Binds double-stranded DNA tightly but without sequence specificity. Involved in DNA compaction.</text>
</comment>
<keyword evidence="3 5" id="KW-0963">Cytoplasm</keyword>
<dbReference type="HAMAP" id="MF_01122">
    <property type="entry name" value="AlbA"/>
    <property type="match status" value="1"/>
</dbReference>
<dbReference type="GO" id="GO:0003690">
    <property type="term" value="F:double-stranded DNA binding"/>
    <property type="evidence" value="ECO:0007669"/>
    <property type="project" value="UniProtKB-UniRule"/>
</dbReference>
<proteinExistence type="inferred from homology"/>
<evidence type="ECO:0000256" key="2">
    <source>
        <dbReference type="ARBA" id="ARBA00022454"/>
    </source>
</evidence>
<dbReference type="Proteomes" id="UP000070344">
    <property type="component" value="Unassembled WGS sequence"/>
</dbReference>
<dbReference type="InterPro" id="IPR013795">
    <property type="entry name" value="DNA/RNA-bd_Alba"/>
</dbReference>
<evidence type="ECO:0000256" key="5">
    <source>
        <dbReference type="HAMAP-Rule" id="MF_01122"/>
    </source>
</evidence>
<dbReference type="InterPro" id="IPR002775">
    <property type="entry name" value="DNA/RNA-bd_Alba-like"/>
</dbReference>
<protein>
    <recommendedName>
        <fullName evidence="5">DNA/RNA-binding protein Alba</fullName>
    </recommendedName>
</protein>
<dbReference type="InterPro" id="IPR036882">
    <property type="entry name" value="Alba-like_dom_sf"/>
</dbReference>
<feature type="compositionally biased region" description="Polar residues" evidence="6">
    <location>
        <begin position="80"/>
        <end position="92"/>
    </location>
</feature>
<dbReference type="NCBIfam" id="TIGR00285">
    <property type="entry name" value="DNA-binding protein Alba"/>
    <property type="match status" value="1"/>
</dbReference>
<evidence type="ECO:0000256" key="3">
    <source>
        <dbReference type="ARBA" id="ARBA00022490"/>
    </source>
</evidence>
<keyword evidence="2 5" id="KW-0158">Chromosome</keyword>
<dbReference type="EMBL" id="LHXV01000065">
    <property type="protein sequence ID" value="KXA99881.1"/>
    <property type="molecule type" value="Genomic_DNA"/>
</dbReference>
<comment type="caution">
    <text evidence="8">The sequence shown here is derived from an EMBL/GenBank/DDBJ whole genome shotgun (WGS) entry which is preliminary data.</text>
</comment>
<dbReference type="NCBIfam" id="NF003088">
    <property type="entry name" value="PRK04015.1"/>
    <property type="match status" value="1"/>
</dbReference>
<dbReference type="GO" id="GO:0003723">
    <property type="term" value="F:RNA binding"/>
    <property type="evidence" value="ECO:0007669"/>
    <property type="project" value="InterPro"/>
</dbReference>
<sequence length="92" mass="9956">MAEDNVIYVGDKEPMSYVLATITQLSEGSDEVTLKARGRAINTAVDAAEITRNRFLTEADIQDITTKTEEIEDEEGGTTNVSAISITLGMSE</sequence>
<dbReference type="Gene3D" id="3.30.110.20">
    <property type="entry name" value="Alba-like domain"/>
    <property type="match status" value="1"/>
</dbReference>
<keyword evidence="4 5" id="KW-0238">DNA-binding</keyword>
<evidence type="ECO:0000313" key="9">
    <source>
        <dbReference type="Proteomes" id="UP000070344"/>
    </source>
</evidence>
<keyword evidence="9" id="KW-1185">Reference proteome</keyword>
<dbReference type="GO" id="GO:0005694">
    <property type="term" value="C:chromosome"/>
    <property type="evidence" value="ECO:0007669"/>
    <property type="project" value="UniProtKB-SubCell"/>
</dbReference>
<comment type="caution">
    <text evidence="5">Lacks conserved residue(s) required for the propagation of feature annotation.</text>
</comment>
<evidence type="ECO:0000313" key="8">
    <source>
        <dbReference type="EMBL" id="KXA99881.1"/>
    </source>
</evidence>
<evidence type="ECO:0000256" key="1">
    <source>
        <dbReference type="ARBA" id="ARBA00008018"/>
    </source>
</evidence>
<dbReference type="GO" id="GO:0030261">
    <property type="term" value="P:chromosome condensation"/>
    <property type="evidence" value="ECO:0007669"/>
    <property type="project" value="UniProtKB-KW"/>
</dbReference>
<keyword evidence="5" id="KW-0226">DNA condensation</keyword>
<feature type="region of interest" description="Disordered" evidence="6">
    <location>
        <begin position="70"/>
        <end position="92"/>
    </location>
</feature>
<dbReference type="Pfam" id="PF01918">
    <property type="entry name" value="Alba"/>
    <property type="match status" value="1"/>
</dbReference>